<dbReference type="OrthoDB" id="9785438at2"/>
<feature type="transmembrane region" description="Helical" evidence="1">
    <location>
        <begin position="178"/>
        <end position="197"/>
    </location>
</feature>
<organism evidence="2 3">
    <name type="scientific">Flavobacterium pallidum</name>
    <dbReference type="NCBI Taxonomy" id="2172098"/>
    <lineage>
        <taxon>Bacteria</taxon>
        <taxon>Pseudomonadati</taxon>
        <taxon>Bacteroidota</taxon>
        <taxon>Flavobacteriia</taxon>
        <taxon>Flavobacteriales</taxon>
        <taxon>Flavobacteriaceae</taxon>
        <taxon>Flavobacterium</taxon>
    </lineage>
</organism>
<keyword evidence="3" id="KW-1185">Reference proteome</keyword>
<feature type="transmembrane region" description="Helical" evidence="1">
    <location>
        <begin position="311"/>
        <end position="330"/>
    </location>
</feature>
<evidence type="ECO:0008006" key="4">
    <source>
        <dbReference type="Google" id="ProtNLM"/>
    </source>
</evidence>
<feature type="transmembrane region" description="Helical" evidence="1">
    <location>
        <begin position="204"/>
        <end position="237"/>
    </location>
</feature>
<feature type="transmembrane region" description="Helical" evidence="1">
    <location>
        <begin position="249"/>
        <end position="267"/>
    </location>
</feature>
<feature type="transmembrane region" description="Helical" evidence="1">
    <location>
        <begin position="279"/>
        <end position="296"/>
    </location>
</feature>
<feature type="transmembrane region" description="Helical" evidence="1">
    <location>
        <begin position="46"/>
        <end position="67"/>
    </location>
</feature>
<protein>
    <recommendedName>
        <fullName evidence="4">HTTM domain-containing protein</fullName>
    </recommendedName>
</protein>
<feature type="transmembrane region" description="Helical" evidence="1">
    <location>
        <begin position="20"/>
        <end position="39"/>
    </location>
</feature>
<gene>
    <name evidence="2" type="ORF">HYN49_06100</name>
</gene>
<evidence type="ECO:0000256" key="1">
    <source>
        <dbReference type="SAM" id="Phobius"/>
    </source>
</evidence>
<keyword evidence="1" id="KW-1133">Transmembrane helix</keyword>
<feature type="transmembrane region" description="Helical" evidence="1">
    <location>
        <begin position="87"/>
        <end position="107"/>
    </location>
</feature>
<reference evidence="2 3" key="1">
    <citation type="submission" date="2018-05" db="EMBL/GenBank/DDBJ databases">
        <title>Genome sequencing of Flavobacterium sp. HYN0049.</title>
        <authorList>
            <person name="Yi H."/>
            <person name="Baek C."/>
        </authorList>
    </citation>
    <scope>NUCLEOTIDE SEQUENCE [LARGE SCALE GENOMIC DNA]</scope>
    <source>
        <strain evidence="2 3">HYN0049</strain>
    </source>
</reference>
<dbReference type="EMBL" id="CP029187">
    <property type="protein sequence ID" value="AWI25502.1"/>
    <property type="molecule type" value="Genomic_DNA"/>
</dbReference>
<evidence type="ECO:0000313" key="2">
    <source>
        <dbReference type="EMBL" id="AWI25502.1"/>
    </source>
</evidence>
<dbReference type="RefSeq" id="WP_108903291.1">
    <property type="nucleotide sequence ID" value="NZ_CP029187.1"/>
</dbReference>
<proteinExistence type="predicted"/>
<keyword evidence="1" id="KW-0812">Transmembrane</keyword>
<dbReference type="Proteomes" id="UP000244937">
    <property type="component" value="Chromosome"/>
</dbReference>
<dbReference type="AlphaFoldDB" id="A0A2S1SGM5"/>
<dbReference type="KEGG" id="fpal:HYN49_06100"/>
<keyword evidence="1" id="KW-0472">Membrane</keyword>
<sequence>MYDKFIRPLLIQPATGLISNPNYLMLLAFFNGALLMNFHSIYRKDLSFIIVLLFFGIISMINIRYWWASVANGVFTMVHFGGKFPRMANHSNLEFFIEIIILVLLLAKIANRRFSIPPNMAATLFRFSLITVYFYTGFHKLNTDFFNSNVSCVNDINTYALSILTSKPIALSSGISGFFQYATIFTEIIVPFGLLWTKTRKYSAIILLSFHIYLGLTVFGDFSALACFLILGCLVDFEAAKFDFRLLKYIRTYLFLIIATNLLKPFLDKYIVAQHVPHIHGAIFNIGAILFFIFYLKNYQPTGSKLSRKEYILPACCCLLISVWSMKTYIGLGNSANLTMFSNLVTEKSRSNHLLIDTRKTKIFDFEEDNLLILKLDQRLQKEKVEGFMLPVTEFRHRAANWVKSHPKWKISCTLVYKGDTTRFADLSKTDFIRTKWWYRYLNFRKIQPNGSCKCLW</sequence>
<name>A0A2S1SGM5_9FLAO</name>
<feature type="transmembrane region" description="Helical" evidence="1">
    <location>
        <begin position="119"/>
        <end position="138"/>
    </location>
</feature>
<accession>A0A2S1SGM5</accession>
<evidence type="ECO:0000313" key="3">
    <source>
        <dbReference type="Proteomes" id="UP000244937"/>
    </source>
</evidence>